<keyword evidence="2 4" id="KW-1133">Transmembrane helix</keyword>
<dbReference type="RefSeq" id="WP_170147062.1">
    <property type="nucleotide sequence ID" value="NZ_JAHBRY010000002.1"/>
</dbReference>
<feature type="transmembrane region" description="Helical" evidence="4">
    <location>
        <begin position="204"/>
        <end position="225"/>
    </location>
</feature>
<dbReference type="InterPro" id="IPR036259">
    <property type="entry name" value="MFS_trans_sf"/>
</dbReference>
<evidence type="ECO:0000259" key="5">
    <source>
        <dbReference type="PROSITE" id="PS50850"/>
    </source>
</evidence>
<feature type="transmembrane region" description="Helical" evidence="4">
    <location>
        <begin position="145"/>
        <end position="163"/>
    </location>
</feature>
<dbReference type="PROSITE" id="PS50850">
    <property type="entry name" value="MFS"/>
    <property type="match status" value="1"/>
</dbReference>
<dbReference type="InterPro" id="IPR020846">
    <property type="entry name" value="MFS_dom"/>
</dbReference>
<feature type="transmembrane region" description="Helical" evidence="4">
    <location>
        <begin position="231"/>
        <end position="253"/>
    </location>
</feature>
<proteinExistence type="predicted"/>
<dbReference type="CDD" id="cd17355">
    <property type="entry name" value="MFS_YcxA_like"/>
    <property type="match status" value="1"/>
</dbReference>
<organism evidence="6 7">
    <name type="scientific">Chelatococcus asaccharovorans</name>
    <dbReference type="NCBI Taxonomy" id="28210"/>
    <lineage>
        <taxon>Bacteria</taxon>
        <taxon>Pseudomonadati</taxon>
        <taxon>Pseudomonadota</taxon>
        <taxon>Alphaproteobacteria</taxon>
        <taxon>Hyphomicrobiales</taxon>
        <taxon>Chelatococcaceae</taxon>
        <taxon>Chelatococcus</taxon>
    </lineage>
</organism>
<evidence type="ECO:0000256" key="3">
    <source>
        <dbReference type="ARBA" id="ARBA00023136"/>
    </source>
</evidence>
<dbReference type="EMBL" id="QJJK01000002">
    <property type="protein sequence ID" value="PXW63137.1"/>
    <property type="molecule type" value="Genomic_DNA"/>
</dbReference>
<feature type="transmembrane region" description="Helical" evidence="4">
    <location>
        <begin position="169"/>
        <end position="192"/>
    </location>
</feature>
<dbReference type="Gene3D" id="1.20.1250.20">
    <property type="entry name" value="MFS general substrate transporter like domains"/>
    <property type="match status" value="2"/>
</dbReference>
<dbReference type="PANTHER" id="PTHR11360:SF290">
    <property type="entry name" value="MONOCARBOXYLATE MFS PERMEASE"/>
    <property type="match status" value="1"/>
</dbReference>
<feature type="transmembrane region" description="Helical" evidence="4">
    <location>
        <begin position="295"/>
        <end position="318"/>
    </location>
</feature>
<protein>
    <submittedName>
        <fullName evidence="6">Sugar phosphate permease</fullName>
    </submittedName>
</protein>
<dbReference type="PANTHER" id="PTHR11360">
    <property type="entry name" value="MONOCARBOXYLATE TRANSPORTER"/>
    <property type="match status" value="1"/>
</dbReference>
<keyword evidence="1 4" id="KW-0812">Transmembrane</keyword>
<feature type="transmembrane region" description="Helical" evidence="4">
    <location>
        <begin position="359"/>
        <end position="377"/>
    </location>
</feature>
<dbReference type="Proteomes" id="UP000248021">
    <property type="component" value="Unassembled WGS sequence"/>
</dbReference>
<dbReference type="InterPro" id="IPR050327">
    <property type="entry name" value="Proton-linked_MCT"/>
</dbReference>
<name>A0A2V3UDY0_9HYPH</name>
<accession>A0A2V3UDY0</accession>
<feature type="domain" description="Major facilitator superfamily (MFS) profile" evidence="5">
    <location>
        <begin position="80"/>
        <end position="473"/>
    </location>
</feature>
<feature type="transmembrane region" description="Helical" evidence="4">
    <location>
        <begin position="447"/>
        <end position="468"/>
    </location>
</feature>
<evidence type="ECO:0000256" key="4">
    <source>
        <dbReference type="SAM" id="Phobius"/>
    </source>
</evidence>
<feature type="transmembrane region" description="Helical" evidence="4">
    <location>
        <begin position="324"/>
        <end position="347"/>
    </location>
</feature>
<dbReference type="AlphaFoldDB" id="A0A2V3UDY0"/>
<evidence type="ECO:0000313" key="6">
    <source>
        <dbReference type="EMBL" id="PXW63137.1"/>
    </source>
</evidence>
<evidence type="ECO:0000256" key="1">
    <source>
        <dbReference type="ARBA" id="ARBA00022692"/>
    </source>
</evidence>
<evidence type="ECO:0000256" key="2">
    <source>
        <dbReference type="ARBA" id="ARBA00022989"/>
    </source>
</evidence>
<feature type="transmembrane region" description="Helical" evidence="4">
    <location>
        <begin position="75"/>
        <end position="101"/>
    </location>
</feature>
<dbReference type="GO" id="GO:0022857">
    <property type="term" value="F:transmembrane transporter activity"/>
    <property type="evidence" value="ECO:0007669"/>
    <property type="project" value="InterPro"/>
</dbReference>
<feature type="transmembrane region" description="Helical" evidence="4">
    <location>
        <begin position="418"/>
        <end position="441"/>
    </location>
</feature>
<keyword evidence="3 4" id="KW-0472">Membrane</keyword>
<comment type="caution">
    <text evidence="6">The sequence shown here is derived from an EMBL/GenBank/DDBJ whole genome shotgun (WGS) entry which is preliminary data.</text>
</comment>
<sequence>MDLPSGERAAIHEHQARGRCGRFFHGRRLDLDPFAGTWRACAVNRREAPPDDRPGASDPGAVPLTFVARVQKRFFYGWIIVAAGFCAQMITSISMQGLAIYAQPLRQEFGWTAAQMSLGRSVQTVDTLLGPLGGALVDRFGAKRLMVAGTILYCAAFALFGTMESLVGFYVACLSMGLANSLIGLLTVSQLINSWFSARRSTAMGLAVAGFAVAGFVALPLIVLAESHVGWRLTAIGTGFAILGLGLPVMLLVRSHPEALGLRPDGGPVPVAGVHAARPSGAEGLSLRQALATHAFWFVTAAMAFSNFHQAALLVHLFPYLEGVSGRAVATLFLAEVNVFNLAGRIFGGMLGDLAPKRVLLGTNVVAAAVALIILAASPSVVAIAIFAAIFGFAWGTRTAVSSALIGEYFGRRSYGKIAGIVQTFAAIVTIISPVAVGLMLDASVAYGQVFIALAVLTALSGLFFFLARKPQPKGAA</sequence>
<dbReference type="InterPro" id="IPR011701">
    <property type="entry name" value="MFS"/>
</dbReference>
<dbReference type="Pfam" id="PF07690">
    <property type="entry name" value="MFS_1"/>
    <property type="match status" value="2"/>
</dbReference>
<keyword evidence="7" id="KW-1185">Reference proteome</keyword>
<reference evidence="6 7" key="1">
    <citation type="submission" date="2018-05" db="EMBL/GenBank/DDBJ databases">
        <title>Genomic Encyclopedia of Type Strains, Phase IV (KMG-IV): sequencing the most valuable type-strain genomes for metagenomic binning, comparative biology and taxonomic classification.</title>
        <authorList>
            <person name="Goeker M."/>
        </authorList>
    </citation>
    <scope>NUCLEOTIDE SEQUENCE [LARGE SCALE GENOMIC DNA]</scope>
    <source>
        <strain evidence="6 7">DSM 6462</strain>
    </source>
</reference>
<dbReference type="SUPFAM" id="SSF103473">
    <property type="entry name" value="MFS general substrate transporter"/>
    <property type="match status" value="1"/>
</dbReference>
<gene>
    <name evidence="6" type="ORF">C7450_10252</name>
</gene>
<evidence type="ECO:0000313" key="7">
    <source>
        <dbReference type="Proteomes" id="UP000248021"/>
    </source>
</evidence>